<protein>
    <recommendedName>
        <fullName evidence="6">Trafficking protein particle complex subunit 11 domain-containing protein</fullName>
    </recommendedName>
</protein>
<feature type="domain" description="Gryzun putative trafficking through Golgi" evidence="2">
    <location>
        <begin position="643"/>
        <end position="872"/>
    </location>
</feature>
<dbReference type="Proteomes" id="UP001385951">
    <property type="component" value="Unassembled WGS sequence"/>
</dbReference>
<gene>
    <name evidence="4" type="ORF">QCA50_005171</name>
</gene>
<organism evidence="4 5">
    <name type="scientific">Cerrena zonata</name>
    <dbReference type="NCBI Taxonomy" id="2478898"/>
    <lineage>
        <taxon>Eukaryota</taxon>
        <taxon>Fungi</taxon>
        <taxon>Dikarya</taxon>
        <taxon>Basidiomycota</taxon>
        <taxon>Agaricomycotina</taxon>
        <taxon>Agaricomycetes</taxon>
        <taxon>Polyporales</taxon>
        <taxon>Cerrenaceae</taxon>
        <taxon>Cerrena</taxon>
    </lineage>
</organism>
<evidence type="ECO:0008006" key="6">
    <source>
        <dbReference type="Google" id="ProtNLM"/>
    </source>
</evidence>
<feature type="region of interest" description="Disordered" evidence="1">
    <location>
        <begin position="1198"/>
        <end position="1238"/>
    </location>
</feature>
<feature type="compositionally biased region" description="Basic and acidic residues" evidence="1">
    <location>
        <begin position="149"/>
        <end position="168"/>
    </location>
</feature>
<accession>A0AAW0GJ01</accession>
<dbReference type="InterPro" id="IPR021773">
    <property type="entry name" value="TPC11"/>
</dbReference>
<evidence type="ECO:0000256" key="1">
    <source>
        <dbReference type="SAM" id="MobiDB-lite"/>
    </source>
</evidence>
<name>A0AAW0GJ01_9APHY</name>
<evidence type="ECO:0000313" key="5">
    <source>
        <dbReference type="Proteomes" id="UP001385951"/>
    </source>
</evidence>
<dbReference type="AlphaFoldDB" id="A0AAW0GJ01"/>
<feature type="compositionally biased region" description="Basic and acidic residues" evidence="1">
    <location>
        <begin position="1219"/>
        <end position="1229"/>
    </location>
</feature>
<reference evidence="4 5" key="1">
    <citation type="submission" date="2022-09" db="EMBL/GenBank/DDBJ databases">
        <authorList>
            <person name="Palmer J.M."/>
        </authorList>
    </citation>
    <scope>NUCLEOTIDE SEQUENCE [LARGE SCALE GENOMIC DNA]</scope>
    <source>
        <strain evidence="4 5">DSM 7382</strain>
    </source>
</reference>
<dbReference type="SUPFAM" id="SSF48452">
    <property type="entry name" value="TPR-like"/>
    <property type="match status" value="1"/>
</dbReference>
<dbReference type="EMBL" id="JASBNA010000005">
    <property type="protein sequence ID" value="KAK7691769.1"/>
    <property type="molecule type" value="Genomic_DNA"/>
</dbReference>
<dbReference type="InterPro" id="IPR012880">
    <property type="entry name" value="Gryzun"/>
</dbReference>
<feature type="domain" description="Trafficking protein particle complex subunit 11" evidence="3">
    <location>
        <begin position="344"/>
        <end position="604"/>
    </location>
</feature>
<dbReference type="Pfam" id="PF07919">
    <property type="entry name" value="Gryzun"/>
    <property type="match status" value="1"/>
</dbReference>
<evidence type="ECO:0000313" key="4">
    <source>
        <dbReference type="EMBL" id="KAK7691769.1"/>
    </source>
</evidence>
<dbReference type="PANTHER" id="PTHR14374">
    <property type="entry name" value="FOIE GRAS"/>
    <property type="match status" value="1"/>
</dbReference>
<dbReference type="Pfam" id="PF11817">
    <property type="entry name" value="Foie-gras_1"/>
    <property type="match status" value="1"/>
</dbReference>
<sequence>MNSYPPELLAQLAPVMFVAGLDIPPTSPTPQSPSPKPQDPFNVLSLRLREALTAQRKVAIWQPDKSKKFQVVLVDPEARFPPRKIAPAEDQQFHTPHSPLSPLTPSSPLHPDGLIAPIWIRKHTTLVPSVFVLFKRIYEHQSPVNKSPLDTHDTASDREREAEERRRDTELAAEIAQRKKTTNERLIKLTVVLMASRKMLDDPALDARLTFIRRQSGLDPRAALFVLSPVTPTEIGEFVHSLQEALWEPAIEYYTNHSKRVRRKRNRHTQTNTAYQQPLVPVGSTYAPRPLRSEGWSVRYEYKMGCFAEFRGEDDIALKHYHDAYSALHIMFGSTAILPPRTKRWAEAKVLADCISVKICKLYLYNNEHAMALSHHDSHMRMFSDLSRGWGIGEETFEFWSWRARQHRVFAELLEQGTRSTLKIPSHLPTSSVSKLQDVQRGPLEVEGMRALGLNPASALQHPGFYYYMAAKCTESRRERFLAATEDEDSHLATSPGFANERKVDHLSIVLELYTRAYELFKKYNASSNQAQGRLTLWIAYLIAQTYYESGKFEMAVRFFERIAKTYRREQWDALLKPLLSTWYRCAQHLGNMELSMQLLFEILGHGPADDQDDPEALEEDLIAVLKSTVPSSDQLLTVDLSESGPLLDTTSIFWKSHANVDELTAFQVTLAAPEIVSLVSLPFTSLTIQVSHGFPLITLEHEPISSDDATTLVQKIDLGSLAPNENEADSQKTLKANLRWKPGSVIVLCGFLSSSVPKNLSVAQLVLNLKEGNWNIELPLQANSRRLGVITNPRWLSSVNPPRWVTVRRDNYSFVTIRHRPHQVQVSLKNEAPAYLGEEFPITLDVTNTDDRELDIVVDVLLQPTEIEEADNFISLDGQRSNSFIKSVALGVLSPGVNISKTMYLGCSGAVGDRVIDISVQSRTTNSIEPTTPVSPQSPSVAVDSGETLRTLVVPTVDPITVTHQVSYRRSTKPSTGLGNLDAFESDYWEDAGEAHVTTTMACVGPSGVYVESIKLIREDGSYAKVTTSLVDKDEADFCTEWLNGDEFCDQCQISLARADEPLEGNQIPGPGAYEVIWRRLLPDGKQGTLSTSRLKLPPLKPPSDGLVALLKVPNTAKLHEPIPLQLTIRNAHPTKSANIIVQLEPDPITDGFVVAGLRSGRLPILIPGGEEVVRWNLIPVECGWVQVPKIKVMNRRPPFPSPQGQESEPEGESVDIVDVRWDSRSEESSADVRISVDAPRKSGEGVKIDDASHSDAIVLVLP</sequence>
<feature type="region of interest" description="Disordered" evidence="1">
    <location>
        <begin position="144"/>
        <end position="168"/>
    </location>
</feature>
<evidence type="ECO:0000259" key="3">
    <source>
        <dbReference type="Pfam" id="PF11817"/>
    </source>
</evidence>
<proteinExistence type="predicted"/>
<keyword evidence="5" id="KW-1185">Reference proteome</keyword>
<comment type="caution">
    <text evidence="4">The sequence shown here is derived from an EMBL/GenBank/DDBJ whole genome shotgun (WGS) entry which is preliminary data.</text>
</comment>
<dbReference type="InterPro" id="IPR011990">
    <property type="entry name" value="TPR-like_helical_dom_sf"/>
</dbReference>
<evidence type="ECO:0000259" key="2">
    <source>
        <dbReference type="Pfam" id="PF07919"/>
    </source>
</evidence>
<dbReference type="PANTHER" id="PTHR14374:SF0">
    <property type="entry name" value="TRAFFICKING PROTEIN PARTICLE COMPLEX SUBUNIT 11"/>
    <property type="match status" value="1"/>
</dbReference>